<evidence type="ECO:0000313" key="3">
    <source>
        <dbReference type="Proteomes" id="UP000266745"/>
    </source>
</evidence>
<dbReference type="SUPFAM" id="SSF88697">
    <property type="entry name" value="PUA domain-like"/>
    <property type="match status" value="1"/>
</dbReference>
<sequence>MSTFKCLSVSQPFADLIIKGKKTIELRHWNTNYRGEFLIHSPTKIKTKDCKRLGIDPSVLPTGVIVGKATIFDTKKYQTKKELGIDKKHHFASDDYFSSKTFGFLLKSPKEFKLPIPAKGKLGFFDVDLSSTEIKDDDLTSEIFDEEYRTQWINHH</sequence>
<keyword evidence="3" id="KW-1185">Reference proteome</keyword>
<evidence type="ECO:0000259" key="1">
    <source>
        <dbReference type="Pfam" id="PF04266"/>
    </source>
</evidence>
<protein>
    <submittedName>
        <fullName evidence="2">ACP synthase</fullName>
    </submittedName>
</protein>
<dbReference type="Gene3D" id="2.30.130.30">
    <property type="entry name" value="Hypothetical protein"/>
    <property type="match status" value="1"/>
</dbReference>
<dbReference type="InterPro" id="IPR007374">
    <property type="entry name" value="ASCH_domain"/>
</dbReference>
<proteinExistence type="predicted"/>
<dbReference type="AlphaFoldDB" id="A0A3G1B432"/>
<accession>A0A3G1B432</accession>
<gene>
    <name evidence="2" type="ORF">SU86_008235</name>
</gene>
<organism evidence="2 3">
    <name type="scientific">Candidatus Nitrosotenuis cloacae</name>
    <dbReference type="NCBI Taxonomy" id="1603555"/>
    <lineage>
        <taxon>Archaea</taxon>
        <taxon>Nitrososphaerota</taxon>
        <taxon>Candidatus Nitrosotenuis</taxon>
    </lineage>
</organism>
<feature type="domain" description="ASCH" evidence="1">
    <location>
        <begin position="7"/>
        <end position="79"/>
    </location>
</feature>
<dbReference type="Pfam" id="PF04266">
    <property type="entry name" value="ASCH"/>
    <property type="match status" value="1"/>
</dbReference>
<dbReference type="RefSeq" id="WP_048187050.1">
    <property type="nucleotide sequence ID" value="NZ_CP011097.1"/>
</dbReference>
<name>A0A3G1B432_9ARCH</name>
<dbReference type="Proteomes" id="UP000266745">
    <property type="component" value="Chromosome"/>
</dbReference>
<dbReference type="KEGG" id="tah:SU86_008235"/>
<dbReference type="GeneID" id="24874548"/>
<dbReference type="InterPro" id="IPR015947">
    <property type="entry name" value="PUA-like_sf"/>
</dbReference>
<evidence type="ECO:0000313" key="2">
    <source>
        <dbReference type="EMBL" id="AJZ76345.1"/>
    </source>
</evidence>
<dbReference type="EMBL" id="CP011097">
    <property type="protein sequence ID" value="AJZ76345.1"/>
    <property type="molecule type" value="Genomic_DNA"/>
</dbReference>
<dbReference type="OrthoDB" id="139268at2157"/>
<dbReference type="STRING" id="1603555.SU86_008235"/>
<reference evidence="2 3" key="1">
    <citation type="journal article" date="2016" name="Sci. Rep.">
        <title>A novel ammonia-oxidizing archaeon from wastewater treatment plant: Its enrichment, physiological and genomic characteristics.</title>
        <authorList>
            <person name="Li Y."/>
            <person name="Ding K."/>
            <person name="Wen X."/>
            <person name="Zhang B."/>
            <person name="Shen B."/>
            <person name="Yang Y."/>
        </authorList>
    </citation>
    <scope>NUCLEOTIDE SEQUENCE [LARGE SCALE GENOMIC DNA]</scope>
    <source>
        <strain evidence="2 3">SAT1</strain>
    </source>
</reference>